<dbReference type="PROSITE" id="PS00759">
    <property type="entry name" value="ARGE_DAPE_CPG2_2"/>
    <property type="match status" value="1"/>
</dbReference>
<dbReference type="InterPro" id="IPR002933">
    <property type="entry name" value="Peptidase_M20"/>
</dbReference>
<dbReference type="EMBL" id="BOOU01000034">
    <property type="protein sequence ID" value="GII77336.1"/>
    <property type="molecule type" value="Genomic_DNA"/>
</dbReference>
<dbReference type="Gene3D" id="1.10.150.900">
    <property type="match status" value="1"/>
</dbReference>
<name>A0A919UXT6_9ACTN</name>
<dbReference type="PANTHER" id="PTHR43808">
    <property type="entry name" value="ACETYLORNITHINE DEACETYLASE"/>
    <property type="match status" value="1"/>
</dbReference>
<dbReference type="InterPro" id="IPR050072">
    <property type="entry name" value="Peptidase_M20A"/>
</dbReference>
<dbReference type="InterPro" id="IPR001261">
    <property type="entry name" value="ArgE/DapE_CS"/>
</dbReference>
<dbReference type="Pfam" id="PF01546">
    <property type="entry name" value="Peptidase_M20"/>
    <property type="match status" value="1"/>
</dbReference>
<organism evidence="7 8">
    <name type="scientific">Sphaerisporangium rufum</name>
    <dbReference type="NCBI Taxonomy" id="1381558"/>
    <lineage>
        <taxon>Bacteria</taxon>
        <taxon>Bacillati</taxon>
        <taxon>Actinomycetota</taxon>
        <taxon>Actinomycetes</taxon>
        <taxon>Streptosporangiales</taxon>
        <taxon>Streptosporangiaceae</taxon>
        <taxon>Sphaerisporangium</taxon>
    </lineage>
</organism>
<dbReference type="GO" id="GO:0046872">
    <property type="term" value="F:metal ion binding"/>
    <property type="evidence" value="ECO:0007669"/>
    <property type="project" value="UniProtKB-KW"/>
</dbReference>
<dbReference type="Pfam" id="PF07687">
    <property type="entry name" value="M20_dimer"/>
    <property type="match status" value="1"/>
</dbReference>
<dbReference type="FunFam" id="1.10.150.900:FF:000002">
    <property type="entry name" value="M20/M25/M40 family peptidase"/>
    <property type="match status" value="1"/>
</dbReference>
<dbReference type="Gene3D" id="3.40.630.10">
    <property type="entry name" value="Zn peptidases"/>
    <property type="match status" value="1"/>
</dbReference>
<comment type="cofactor">
    <cofactor evidence="1">
        <name>Zn(2+)</name>
        <dbReference type="ChEBI" id="CHEBI:29105"/>
    </cofactor>
</comment>
<dbReference type="SUPFAM" id="SSF55031">
    <property type="entry name" value="Bacterial exopeptidase dimerisation domain"/>
    <property type="match status" value="1"/>
</dbReference>
<dbReference type="InterPro" id="IPR036264">
    <property type="entry name" value="Bact_exopeptidase_dim_dom"/>
</dbReference>
<accession>A0A919UXT6</accession>
<dbReference type="PROSITE" id="PS00758">
    <property type="entry name" value="ARGE_DAPE_CPG2_1"/>
    <property type="match status" value="1"/>
</dbReference>
<proteinExistence type="inferred from homology"/>
<evidence type="ECO:0000313" key="8">
    <source>
        <dbReference type="Proteomes" id="UP000655287"/>
    </source>
</evidence>
<dbReference type="SUPFAM" id="SSF53187">
    <property type="entry name" value="Zn-dependent exopeptidases"/>
    <property type="match status" value="1"/>
</dbReference>
<gene>
    <name evidence="7" type="ORF">Sru01_23180</name>
</gene>
<dbReference type="AlphaFoldDB" id="A0A919UXT6"/>
<evidence type="ECO:0000256" key="1">
    <source>
        <dbReference type="ARBA" id="ARBA00001947"/>
    </source>
</evidence>
<sequence>MTEVAGICSDLLRIDTTNDGTPGGSGERVAAEHVAGLLAEAGVEPVVFESAPRRTSVVARIPGDSPEALLVHGHLDVVPADPAEWRTHPFSGEVEDGCVHGRGAVDMKGSLAMTLALVRDWARRGVRPRRDLVLAFLADEEATGEYGAGYAVTRHRELFEGCTEAISESGGFSVPAPAPEGGELRVYPVAVGERGTAWMKVTARGVPGHGSKPPVDNPVAELCRALARLAGHRWPVRLTPGVAALIDGLGRALGTSIDLDRLDEEAVRLGRAGALFKGVIRNSANPTMLSAGYKVNVIPGTAEAHVDGRFLPGLREEFLQTVDRLLGPKITREFVSFDDAIAAPAGGLFGELCDALRAEDPAGRPVPYVMTGGTDAKAFARIGIRGYGFAPLMLNPGLDYFGMFHGVDERVPVAGLEFGVRVLDRLLAAPAAPAAPVSA</sequence>
<evidence type="ECO:0000256" key="3">
    <source>
        <dbReference type="ARBA" id="ARBA00022723"/>
    </source>
</evidence>
<keyword evidence="4" id="KW-0378">Hydrolase</keyword>
<evidence type="ECO:0000256" key="4">
    <source>
        <dbReference type="ARBA" id="ARBA00022801"/>
    </source>
</evidence>
<dbReference type="Gene3D" id="3.30.70.360">
    <property type="match status" value="1"/>
</dbReference>
<dbReference type="NCBIfam" id="NF005913">
    <property type="entry name" value="PRK07906.1"/>
    <property type="match status" value="1"/>
</dbReference>
<keyword evidence="5" id="KW-0862">Zinc</keyword>
<dbReference type="Proteomes" id="UP000655287">
    <property type="component" value="Unassembled WGS sequence"/>
</dbReference>
<evidence type="ECO:0000313" key="7">
    <source>
        <dbReference type="EMBL" id="GII77336.1"/>
    </source>
</evidence>
<dbReference type="RefSeq" id="WP_239137312.1">
    <property type="nucleotide sequence ID" value="NZ_BOOU01000034.1"/>
</dbReference>
<evidence type="ECO:0000256" key="5">
    <source>
        <dbReference type="ARBA" id="ARBA00022833"/>
    </source>
</evidence>
<evidence type="ECO:0000259" key="6">
    <source>
        <dbReference type="Pfam" id="PF07687"/>
    </source>
</evidence>
<dbReference type="PANTHER" id="PTHR43808:SF8">
    <property type="entry name" value="PEPTIDASE M20 DIMERISATION DOMAIN-CONTAINING PROTEIN"/>
    <property type="match status" value="1"/>
</dbReference>
<comment type="caution">
    <text evidence="7">The sequence shown here is derived from an EMBL/GenBank/DDBJ whole genome shotgun (WGS) entry which is preliminary data.</text>
</comment>
<protein>
    <recommendedName>
        <fullName evidence="6">Peptidase M20 dimerisation domain-containing protein</fullName>
    </recommendedName>
</protein>
<keyword evidence="8" id="KW-1185">Reference proteome</keyword>
<dbReference type="GO" id="GO:0016787">
    <property type="term" value="F:hydrolase activity"/>
    <property type="evidence" value="ECO:0007669"/>
    <property type="project" value="UniProtKB-KW"/>
</dbReference>
<dbReference type="InterPro" id="IPR011650">
    <property type="entry name" value="Peptidase_M20_dimer"/>
</dbReference>
<keyword evidence="3" id="KW-0479">Metal-binding</keyword>
<comment type="similarity">
    <text evidence="2">Belongs to the peptidase M20A family.</text>
</comment>
<feature type="domain" description="Peptidase M20 dimerisation" evidence="6">
    <location>
        <begin position="191"/>
        <end position="318"/>
    </location>
</feature>
<evidence type="ECO:0000256" key="2">
    <source>
        <dbReference type="ARBA" id="ARBA00006247"/>
    </source>
</evidence>
<reference evidence="7" key="1">
    <citation type="submission" date="2021-01" db="EMBL/GenBank/DDBJ databases">
        <title>Whole genome shotgun sequence of Sphaerisporangium rufum NBRC 109079.</title>
        <authorList>
            <person name="Komaki H."/>
            <person name="Tamura T."/>
        </authorList>
    </citation>
    <scope>NUCLEOTIDE SEQUENCE</scope>
    <source>
        <strain evidence="7">NBRC 109079</strain>
    </source>
</reference>